<dbReference type="VEuPathDB" id="MicrosporidiaDB:HERIO_2687"/>
<evidence type="ECO:0000256" key="3">
    <source>
        <dbReference type="ARBA" id="ARBA00013029"/>
    </source>
</evidence>
<dbReference type="PRINTS" id="PR01001">
    <property type="entry name" value="FADG3PDH"/>
</dbReference>
<dbReference type="Gene3D" id="3.30.9.10">
    <property type="entry name" value="D-Amino Acid Oxidase, subunit A, domain 2"/>
    <property type="match status" value="1"/>
</dbReference>
<evidence type="ECO:0000256" key="1">
    <source>
        <dbReference type="ARBA" id="ARBA00001974"/>
    </source>
</evidence>
<dbReference type="PANTHER" id="PTHR11985">
    <property type="entry name" value="GLYCEROL-3-PHOSPHATE DEHYDROGENASE"/>
    <property type="match status" value="1"/>
</dbReference>
<accession>A0A1X0QL43</accession>
<dbReference type="Pfam" id="PF16901">
    <property type="entry name" value="DAO_C"/>
    <property type="match status" value="1"/>
</dbReference>
<dbReference type="PANTHER" id="PTHR11985:SF15">
    <property type="entry name" value="GLYCEROL-3-PHOSPHATE DEHYDROGENASE, MITOCHONDRIAL"/>
    <property type="match status" value="1"/>
</dbReference>
<dbReference type="InterPro" id="IPR036188">
    <property type="entry name" value="FAD/NAD-bd_sf"/>
</dbReference>
<feature type="domain" description="Alpha-glycerophosphate oxidase C-terminal" evidence="9">
    <location>
        <begin position="446"/>
        <end position="564"/>
    </location>
</feature>
<evidence type="ECO:0000259" key="9">
    <source>
        <dbReference type="Pfam" id="PF16901"/>
    </source>
</evidence>
<dbReference type="InterPro" id="IPR006076">
    <property type="entry name" value="FAD-dep_OxRdtase"/>
</dbReference>
<comment type="similarity">
    <text evidence="2 7">Belongs to the FAD-dependent glycerol-3-phosphate dehydrogenase family.</text>
</comment>
<dbReference type="InterPro" id="IPR031656">
    <property type="entry name" value="DAO_C"/>
</dbReference>
<dbReference type="Proteomes" id="UP000192501">
    <property type="component" value="Unassembled WGS sequence"/>
</dbReference>
<comment type="caution">
    <text evidence="10">The sequence shown here is derived from an EMBL/GenBank/DDBJ whole genome shotgun (WGS) entry which is preliminary data.</text>
</comment>
<evidence type="ECO:0000256" key="2">
    <source>
        <dbReference type="ARBA" id="ARBA00007330"/>
    </source>
</evidence>
<dbReference type="VEuPathDB" id="MicrosporidiaDB:A0H76_1137"/>
<dbReference type="InterPro" id="IPR038299">
    <property type="entry name" value="DAO_C_sf"/>
</dbReference>
<dbReference type="EMBL" id="LTAI01000025">
    <property type="protein sequence ID" value="ORE00396.1"/>
    <property type="molecule type" value="Genomic_DNA"/>
</dbReference>
<dbReference type="Pfam" id="PF01266">
    <property type="entry name" value="DAO"/>
    <property type="match status" value="1"/>
</dbReference>
<evidence type="ECO:0000313" key="10">
    <source>
        <dbReference type="EMBL" id="ORE00396.1"/>
    </source>
</evidence>
<dbReference type="SUPFAM" id="SSF54373">
    <property type="entry name" value="FAD-linked reductases, C-terminal domain"/>
    <property type="match status" value="1"/>
</dbReference>
<keyword evidence="5" id="KW-0274">FAD</keyword>
<evidence type="ECO:0000259" key="8">
    <source>
        <dbReference type="Pfam" id="PF01266"/>
    </source>
</evidence>
<dbReference type="PROSITE" id="PS00977">
    <property type="entry name" value="FAD_G3PDH_1"/>
    <property type="match status" value="1"/>
</dbReference>
<dbReference type="GO" id="GO:0004368">
    <property type="term" value="F:glycerol-3-phosphate dehydrogenase (quinone) activity"/>
    <property type="evidence" value="ECO:0007669"/>
    <property type="project" value="UniProtKB-EC"/>
</dbReference>
<proteinExistence type="inferred from homology"/>
<name>A0A1X0QL43_9MICR</name>
<dbReference type="SUPFAM" id="SSF51905">
    <property type="entry name" value="FAD/NAD(P)-binding domain"/>
    <property type="match status" value="1"/>
</dbReference>
<evidence type="ECO:0000256" key="4">
    <source>
        <dbReference type="ARBA" id="ARBA00022630"/>
    </source>
</evidence>
<organism evidence="10 11">
    <name type="scientific">Hepatospora eriocheir</name>
    <dbReference type="NCBI Taxonomy" id="1081669"/>
    <lineage>
        <taxon>Eukaryota</taxon>
        <taxon>Fungi</taxon>
        <taxon>Fungi incertae sedis</taxon>
        <taxon>Microsporidia</taxon>
        <taxon>Hepatosporidae</taxon>
        <taxon>Hepatospora</taxon>
    </lineage>
</organism>
<feature type="domain" description="FAD dependent oxidoreductase" evidence="8">
    <location>
        <begin position="61"/>
        <end position="391"/>
    </location>
</feature>
<keyword evidence="6 7" id="KW-0560">Oxidoreductase</keyword>
<dbReference type="AlphaFoldDB" id="A0A1X0QL43"/>
<dbReference type="InterPro" id="IPR000447">
    <property type="entry name" value="G3P_DH_FAD-dep"/>
</dbReference>
<comment type="cofactor">
    <cofactor evidence="1 7">
        <name>FAD</name>
        <dbReference type="ChEBI" id="CHEBI:57692"/>
    </cofactor>
</comment>
<evidence type="ECO:0000256" key="6">
    <source>
        <dbReference type="ARBA" id="ARBA00023002"/>
    </source>
</evidence>
<dbReference type="GO" id="GO:0006072">
    <property type="term" value="P:glycerol-3-phosphate metabolic process"/>
    <property type="evidence" value="ECO:0007669"/>
    <property type="project" value="UniProtKB-UniRule"/>
</dbReference>
<evidence type="ECO:0000313" key="11">
    <source>
        <dbReference type="Proteomes" id="UP000192501"/>
    </source>
</evidence>
<evidence type="ECO:0000256" key="7">
    <source>
        <dbReference type="RuleBase" id="RU361217"/>
    </source>
</evidence>
<comment type="catalytic activity">
    <reaction evidence="7">
        <text>a quinone + sn-glycerol 3-phosphate = dihydroxyacetone phosphate + a quinol</text>
        <dbReference type="Rhea" id="RHEA:18977"/>
        <dbReference type="ChEBI" id="CHEBI:24646"/>
        <dbReference type="ChEBI" id="CHEBI:57597"/>
        <dbReference type="ChEBI" id="CHEBI:57642"/>
        <dbReference type="ChEBI" id="CHEBI:132124"/>
        <dbReference type="EC" id="1.1.5.3"/>
    </reaction>
</comment>
<dbReference type="GO" id="GO:0005741">
    <property type="term" value="C:mitochondrial outer membrane"/>
    <property type="evidence" value="ECO:0007669"/>
    <property type="project" value="EnsemblFungi"/>
</dbReference>
<sequence>MILTIIFTLVLVGLIRRFILYKIDKRILKGVAELENGKDFKNWKPDKREKTIKSLKLIEYDICVIGGGSTGVGCALDAVTRGLKVALIEAMDLSYGTSSKSTKLLHGGVRYLDKALSKLNFGQFKLVKNALFERRGVMRIAPYLTSVIPIMVPIYSKMKLIYFYILLTLYDWLAWKKAVGRSYFLTKKATELNFKNLRKDYLIGSMVYYDGAMDDARINVMLGVTSAFYGADICNYVKFIEFVKEKGVIKKAIVLDVISQTKFAIKVKVFISAVGSFTDKVRNQNIQTENIMVHSKGTHITCNSIYGPRGMGLVDTCTDDNRMMFLIPWMDKLVTGSTEIKGELNLKQKPNKDEIQFLIDEVQKYNSSKIKIKNVTASWSGLRPFVKSRSDNTNTETLIRSYKSIDDRNGLITITGGKWTTYKEAAREAVDLAVVSYNLNTKNESLTEHIRILGSKYFSKDLFTHLSLLYNVNKVFAKHLQDTYGDKAFKVYEYTKTYPGILSKKYNYRIGEIYYQIDYEFAVKPGDVLNRRLRIGFLDVYEAKKVGPKVIKIMSDYFNWDDERISKEIKDFKDELETMGLLELMEFKNEK</sequence>
<gene>
    <name evidence="10" type="primary">GPDH</name>
    <name evidence="10" type="ORF">A0H76_1137</name>
</gene>
<dbReference type="Gene3D" id="1.10.8.870">
    <property type="entry name" value="Alpha-glycerophosphate oxidase, cap domain"/>
    <property type="match status" value="1"/>
</dbReference>
<dbReference type="GO" id="GO:0006071">
    <property type="term" value="P:glycerol metabolic process"/>
    <property type="evidence" value="ECO:0007669"/>
    <property type="project" value="EnsemblFungi"/>
</dbReference>
<dbReference type="Gene3D" id="3.50.50.60">
    <property type="entry name" value="FAD/NAD(P)-binding domain"/>
    <property type="match status" value="1"/>
</dbReference>
<evidence type="ECO:0000256" key="5">
    <source>
        <dbReference type="ARBA" id="ARBA00022827"/>
    </source>
</evidence>
<dbReference type="EC" id="1.1.5.3" evidence="3 7"/>
<keyword evidence="4 7" id="KW-0285">Flavoprotein</keyword>
<protein>
    <recommendedName>
        <fullName evidence="3 7">Glycerol-3-phosphate dehydrogenase</fullName>
        <ecNumber evidence="3 7">1.1.5.3</ecNumber>
    </recommendedName>
</protein>
<reference evidence="10 11" key="1">
    <citation type="journal article" date="2017" name="Environ. Microbiol.">
        <title>Decay of the glycolytic pathway and adaptation to intranuclear parasitism within Enterocytozoonidae microsporidia.</title>
        <authorList>
            <person name="Wiredu Boakye D."/>
            <person name="Jaroenlak P."/>
            <person name="Prachumwat A."/>
            <person name="Williams T.A."/>
            <person name="Bateman K.S."/>
            <person name="Itsathitphaisarn O."/>
            <person name="Sritunyalucksana K."/>
            <person name="Paszkiewicz K.H."/>
            <person name="Moore K.A."/>
            <person name="Stentiford G.D."/>
            <person name="Williams B.A."/>
        </authorList>
    </citation>
    <scope>NUCLEOTIDE SEQUENCE [LARGE SCALE GENOMIC DNA]</scope>
    <source>
        <strain evidence="11">canceri</strain>
    </source>
</reference>